<dbReference type="OMA" id="KLEWRNR"/>
<keyword evidence="3" id="KW-1185">Reference proteome</keyword>
<organism evidence="2 3">
    <name type="scientific">Leptomonas seymouri</name>
    <dbReference type="NCBI Taxonomy" id="5684"/>
    <lineage>
        <taxon>Eukaryota</taxon>
        <taxon>Discoba</taxon>
        <taxon>Euglenozoa</taxon>
        <taxon>Kinetoplastea</taxon>
        <taxon>Metakinetoplastina</taxon>
        <taxon>Trypanosomatida</taxon>
        <taxon>Trypanosomatidae</taxon>
        <taxon>Leishmaniinae</taxon>
        <taxon>Leptomonas</taxon>
    </lineage>
</organism>
<dbReference type="VEuPathDB" id="TriTrypDB:Lsey_0239_0030"/>
<sequence length="579" mass="63624">MTLESSVGSVRAATVHEKDYTDPTSGGNILFYSDMRRQLVTECDMAAAAAARYGSAVRAMRQRQRPASVDATNIVEFDLLPPSVMTSAMGRIRGEANSRSARMRQRLRNPFSSARDAVQSAGTSTLITEGSSSQDAIGRLMSALNDCEAQQKGHQLTSAGRRNVRLFHHNSHSVSSLRVPRAPSEQSRRNSANASQVARVAEISKGWVRAERRKHAAAEAAQRSTSKAENGARAVGVKIPTYRTGPSHATPLAKESCIMRLRNCKFGPINSPAAAVACSSSHTGIDSVAENTRPSVLSDARNKPSAEAALEERLLAEPIRSYRIFHDATTPSAAPRPSTHIPLLQAARLRRTNLDRLAQSFEHQRYILHAELEDSLEWRGHCQAAVMHHRSTEEGSADVSDARPADALNGPPPPQSDTDKVYQVVLDKVFVRRPHRPSRAASAKWKCSGPINFQSAWAKDAARQALNHEKERLTRLLNEFEAAGGAAALTVLAMEEFRKETIKHVWHPEEFLGDRHAVLFSRDQFLKLVQARYPQNFRTSSSARGMQQSHDILDALPSNTESCFAKYAYEVLPSFAASA</sequence>
<gene>
    <name evidence="2" type="ORF">ABL78_6254</name>
</gene>
<accession>A0A0N1I3L4</accession>
<evidence type="ECO:0000313" key="2">
    <source>
        <dbReference type="EMBL" id="KPI84685.1"/>
    </source>
</evidence>
<dbReference type="EMBL" id="LJSK01000239">
    <property type="protein sequence ID" value="KPI84685.1"/>
    <property type="molecule type" value="Genomic_DNA"/>
</dbReference>
<name>A0A0N1I3L4_LEPSE</name>
<dbReference type="AlphaFoldDB" id="A0A0N1I3L4"/>
<feature type="region of interest" description="Disordered" evidence="1">
    <location>
        <begin position="389"/>
        <end position="419"/>
    </location>
</feature>
<evidence type="ECO:0000256" key="1">
    <source>
        <dbReference type="SAM" id="MobiDB-lite"/>
    </source>
</evidence>
<dbReference type="OrthoDB" id="266165at2759"/>
<comment type="caution">
    <text evidence="2">The sequence shown here is derived from an EMBL/GenBank/DDBJ whole genome shotgun (WGS) entry which is preliminary data.</text>
</comment>
<dbReference type="Proteomes" id="UP000038009">
    <property type="component" value="Unassembled WGS sequence"/>
</dbReference>
<reference evidence="2 3" key="1">
    <citation type="journal article" date="2015" name="PLoS Pathog.">
        <title>Leptomonas seymouri: Adaptations to the Dixenous Life Cycle Analyzed by Genome Sequencing, Transcriptome Profiling and Co-infection with Leishmania donovani.</title>
        <authorList>
            <person name="Kraeva N."/>
            <person name="Butenko A."/>
            <person name="Hlavacova J."/>
            <person name="Kostygov A."/>
            <person name="Myskova J."/>
            <person name="Grybchuk D."/>
            <person name="Lestinova T."/>
            <person name="Votypka J."/>
            <person name="Volf P."/>
            <person name="Opperdoes F."/>
            <person name="Flegontov P."/>
            <person name="Lukes J."/>
            <person name="Yurchenko V."/>
        </authorList>
    </citation>
    <scope>NUCLEOTIDE SEQUENCE [LARGE SCALE GENOMIC DNA]</scope>
    <source>
        <strain evidence="2 3">ATCC 30220</strain>
    </source>
</reference>
<evidence type="ECO:0000313" key="3">
    <source>
        <dbReference type="Proteomes" id="UP000038009"/>
    </source>
</evidence>
<feature type="region of interest" description="Disordered" evidence="1">
    <location>
        <begin position="168"/>
        <end position="197"/>
    </location>
</feature>
<protein>
    <submittedName>
        <fullName evidence="2">Uncharacterized protein</fullName>
    </submittedName>
</protein>
<proteinExistence type="predicted"/>